<evidence type="ECO:0000256" key="1">
    <source>
        <dbReference type="PROSITE-ProRule" id="PRU00235"/>
    </source>
</evidence>
<protein>
    <recommendedName>
        <fullName evidence="4">F-box domain-containing protein</fullName>
    </recommendedName>
</protein>
<dbReference type="InterPro" id="IPR051553">
    <property type="entry name" value="Ran_GTPase-activating"/>
</dbReference>
<dbReference type="PROSITE" id="PS50012">
    <property type="entry name" value="RCC1_3"/>
    <property type="match status" value="2"/>
</dbReference>
<proteinExistence type="predicted"/>
<gene>
    <name evidence="2" type="ORF">WICMUC_005341</name>
</gene>
<accession>A0A9P8T638</accession>
<reference evidence="2" key="1">
    <citation type="journal article" date="2021" name="Open Biol.">
        <title>Shared evolutionary footprints suggest mitochondrial oxidative damage underlies multiple complex I losses in fungi.</title>
        <authorList>
            <person name="Schikora-Tamarit M.A."/>
            <person name="Marcet-Houben M."/>
            <person name="Nosek J."/>
            <person name="Gabaldon T."/>
        </authorList>
    </citation>
    <scope>NUCLEOTIDE SEQUENCE</scope>
    <source>
        <strain evidence="2">CBS6341</strain>
    </source>
</reference>
<dbReference type="EMBL" id="JAEUBF010001392">
    <property type="protein sequence ID" value="KAH3666994.1"/>
    <property type="molecule type" value="Genomic_DNA"/>
</dbReference>
<dbReference type="Pfam" id="PF13540">
    <property type="entry name" value="RCC1_2"/>
    <property type="match status" value="1"/>
</dbReference>
<feature type="repeat" description="RCC1" evidence="1">
    <location>
        <begin position="79"/>
        <end position="144"/>
    </location>
</feature>
<dbReference type="GO" id="GO:0005737">
    <property type="term" value="C:cytoplasm"/>
    <property type="evidence" value="ECO:0007669"/>
    <property type="project" value="TreeGrafter"/>
</dbReference>
<dbReference type="PANTHER" id="PTHR45982">
    <property type="entry name" value="REGULATOR OF CHROMOSOME CONDENSATION"/>
    <property type="match status" value="1"/>
</dbReference>
<reference evidence="2" key="2">
    <citation type="submission" date="2021-01" db="EMBL/GenBank/DDBJ databases">
        <authorList>
            <person name="Schikora-Tamarit M.A."/>
        </authorList>
    </citation>
    <scope>NUCLEOTIDE SEQUENCE</scope>
    <source>
        <strain evidence="2">CBS6341</strain>
    </source>
</reference>
<dbReference type="Proteomes" id="UP000769528">
    <property type="component" value="Unassembled WGS sequence"/>
</dbReference>
<keyword evidence="3" id="KW-1185">Reference proteome</keyword>
<dbReference type="OrthoDB" id="61110at2759"/>
<dbReference type="SUPFAM" id="SSF50985">
    <property type="entry name" value="RCC1/BLIP-II"/>
    <property type="match status" value="1"/>
</dbReference>
<dbReference type="PRINTS" id="PR00633">
    <property type="entry name" value="RCCNDNSATION"/>
</dbReference>
<comment type="caution">
    <text evidence="2">The sequence shown here is derived from an EMBL/GenBank/DDBJ whole genome shotgun (WGS) entry which is preliminary data.</text>
</comment>
<evidence type="ECO:0008006" key="4">
    <source>
        <dbReference type="Google" id="ProtNLM"/>
    </source>
</evidence>
<dbReference type="PANTHER" id="PTHR45982:SF6">
    <property type="entry name" value="SCF-ASSOCIATED FACTOR 1"/>
    <property type="match status" value="1"/>
</dbReference>
<dbReference type="InterPro" id="IPR009091">
    <property type="entry name" value="RCC1/BLIP-II"/>
</dbReference>
<name>A0A9P8T638_9ASCO</name>
<organism evidence="2 3">
    <name type="scientific">Wickerhamomyces mucosus</name>
    <dbReference type="NCBI Taxonomy" id="1378264"/>
    <lineage>
        <taxon>Eukaryota</taxon>
        <taxon>Fungi</taxon>
        <taxon>Dikarya</taxon>
        <taxon>Ascomycota</taxon>
        <taxon>Saccharomycotina</taxon>
        <taxon>Saccharomycetes</taxon>
        <taxon>Phaffomycetales</taxon>
        <taxon>Wickerhamomycetaceae</taxon>
        <taxon>Wickerhamomyces</taxon>
    </lineage>
</organism>
<evidence type="ECO:0000313" key="2">
    <source>
        <dbReference type="EMBL" id="KAH3666994.1"/>
    </source>
</evidence>
<evidence type="ECO:0000313" key="3">
    <source>
        <dbReference type="Proteomes" id="UP000769528"/>
    </source>
</evidence>
<feature type="repeat" description="RCC1" evidence="1">
    <location>
        <begin position="461"/>
        <end position="525"/>
    </location>
</feature>
<dbReference type="AlphaFoldDB" id="A0A9P8T638"/>
<dbReference type="InterPro" id="IPR000408">
    <property type="entry name" value="Reg_chr_condens"/>
</dbReference>
<dbReference type="GO" id="GO:0005085">
    <property type="term" value="F:guanyl-nucleotide exchange factor activity"/>
    <property type="evidence" value="ECO:0007669"/>
    <property type="project" value="TreeGrafter"/>
</dbReference>
<sequence length="525" mass="57881">MNTNASLFSLGGDIIESEIIPLLTLEEMNTFKATCKTLSKLVEKSSYIWKEQFKKTFGTKPTPFALSKWPELYRLRSRGKLYAWGTMSGGRLGFAAREVPKENLSRARFNLGVCKPTQVPRISENTVLADVSAGGFSFQILTSDGDIFSTGSYNQGHYGDPGPIDDDFDQFRHSIVGQNHLSHILPLNIGNTGANTLDGVSPVFRTPMTLTDINSRPYITTQIGGIQSEPNSHISNIFLNKETANGTSNIKFISVSSGRSHFIALDSSGSLWSWDRSKFGVKIRFENQDGTDLENLGHKVLRAVAGWDSSVAYLYRFGLVYWTKRFNLKEGDKDALALYKLIPYTSDISGVNKVTEFLALEGCLIYLTSEGRVFKNDFVGEASYELSKFSARLKDMSRSLSPKFIRLTGSFRSFAVFSNEDFVFLGTNTSSEPEIIDELQCEGCVNVSFGDYHSLALLKDGTILSWGLESNNCGCLGLGQADFVIHNHQGINDGGLRVTKPTIVPIERKAIAIAAGGWQSSAIMV</sequence>
<dbReference type="Gene3D" id="2.130.10.30">
    <property type="entry name" value="Regulator of chromosome condensation 1/beta-lactamase-inhibitor protein II"/>
    <property type="match status" value="2"/>
</dbReference>